<dbReference type="InterPro" id="IPR036249">
    <property type="entry name" value="Thioredoxin-like_sf"/>
</dbReference>
<dbReference type="PANTHER" id="PTHR13887">
    <property type="entry name" value="GLUTATHIONE S-TRANSFERASE KAPPA"/>
    <property type="match status" value="1"/>
</dbReference>
<dbReference type="Gene3D" id="3.40.30.10">
    <property type="entry name" value="Glutaredoxin"/>
    <property type="match status" value="1"/>
</dbReference>
<dbReference type="EMBL" id="JAZAVJ010000287">
    <property type="protein sequence ID" value="KAK7402714.1"/>
    <property type="molecule type" value="Genomic_DNA"/>
</dbReference>
<evidence type="ECO:0000313" key="2">
    <source>
        <dbReference type="EMBL" id="KAK7402714.1"/>
    </source>
</evidence>
<dbReference type="Proteomes" id="UP001498476">
    <property type="component" value="Unassembled WGS sequence"/>
</dbReference>
<dbReference type="PANTHER" id="PTHR13887:SF41">
    <property type="entry name" value="THIOREDOXIN SUPERFAMILY PROTEIN"/>
    <property type="match status" value="1"/>
</dbReference>
<dbReference type="InterPro" id="IPR001853">
    <property type="entry name" value="DSBA-like_thioredoxin_dom"/>
</dbReference>
<name>A0ABR1GLI4_9HYPO</name>
<evidence type="ECO:0000259" key="1">
    <source>
        <dbReference type="Pfam" id="PF01323"/>
    </source>
</evidence>
<sequence>MTRFRITVTSDTVCPWCFVGRRQLQLAEQLWKQKHPNSGDTFAISYEPFQLAPDGPRGPGSSKSKEQFYKERFGLERTAMMHERIKGIGEPLGINFKFGGLTGNSRDSHRLVRLAKKYGHEAEGKAIDGLFAAYFENERDITAYDTLKSIAADAGIPADDFQKAIVDSDEGGADVDNAAHNARLKGVTGVPDYVVQDRYQLQGANDATTFVGIFEKIKAQEAAAN</sequence>
<evidence type="ECO:0000313" key="3">
    <source>
        <dbReference type="Proteomes" id="UP001498476"/>
    </source>
</evidence>
<accession>A0ABR1GLI4</accession>
<organism evidence="2 3">
    <name type="scientific">Neonectria punicea</name>
    <dbReference type="NCBI Taxonomy" id="979145"/>
    <lineage>
        <taxon>Eukaryota</taxon>
        <taxon>Fungi</taxon>
        <taxon>Dikarya</taxon>
        <taxon>Ascomycota</taxon>
        <taxon>Pezizomycotina</taxon>
        <taxon>Sordariomycetes</taxon>
        <taxon>Hypocreomycetidae</taxon>
        <taxon>Hypocreales</taxon>
        <taxon>Nectriaceae</taxon>
        <taxon>Neonectria</taxon>
    </lineage>
</organism>
<gene>
    <name evidence="2" type="ORF">QQX98_011536</name>
</gene>
<keyword evidence="3" id="KW-1185">Reference proteome</keyword>
<proteinExistence type="predicted"/>
<reference evidence="2 3" key="1">
    <citation type="journal article" date="2025" name="Microbiol. Resour. Announc.">
        <title>Draft genome sequences for Neonectria magnoliae and Neonectria punicea, canker pathogens of Liriodendron tulipifera and Acer saccharum in West Virginia.</title>
        <authorList>
            <person name="Petronek H.M."/>
            <person name="Kasson M.T."/>
            <person name="Metheny A.M."/>
            <person name="Stauder C.M."/>
            <person name="Lovett B."/>
            <person name="Lynch S.C."/>
            <person name="Garnas J.R."/>
            <person name="Kasson L.R."/>
            <person name="Stajich J.E."/>
        </authorList>
    </citation>
    <scope>NUCLEOTIDE SEQUENCE [LARGE SCALE GENOMIC DNA]</scope>
    <source>
        <strain evidence="2 3">NRRL 64653</strain>
    </source>
</reference>
<comment type="caution">
    <text evidence="2">The sequence shown here is derived from an EMBL/GenBank/DDBJ whole genome shotgun (WGS) entry which is preliminary data.</text>
</comment>
<dbReference type="Pfam" id="PF01323">
    <property type="entry name" value="DSBA"/>
    <property type="match status" value="1"/>
</dbReference>
<dbReference type="SUPFAM" id="SSF52833">
    <property type="entry name" value="Thioredoxin-like"/>
    <property type="match status" value="1"/>
</dbReference>
<protein>
    <recommendedName>
        <fullName evidence="1">DSBA-like thioredoxin domain-containing protein</fullName>
    </recommendedName>
</protein>
<dbReference type="CDD" id="cd03024">
    <property type="entry name" value="DsbA_FrnE"/>
    <property type="match status" value="1"/>
</dbReference>
<feature type="domain" description="DSBA-like thioredoxin" evidence="1">
    <location>
        <begin position="6"/>
        <end position="211"/>
    </location>
</feature>